<dbReference type="EC" id="2.8.2.-" evidence="1"/>
<dbReference type="PANTHER" id="PTHR35257:SF1">
    <property type="entry name" value="TRANSMEMBRANE PROTEIN 82"/>
    <property type="match status" value="1"/>
</dbReference>
<protein>
    <recommendedName>
        <fullName evidence="1">Sulfotransferase</fullName>
        <ecNumber evidence="1">2.8.2.-</ecNumber>
    </recommendedName>
</protein>
<comment type="caution">
    <text evidence="4">The sequence shown here is derived from an EMBL/GenBank/DDBJ whole genome shotgun (WGS) entry which is preliminary data.</text>
</comment>
<keyword evidence="2" id="KW-0472">Membrane</keyword>
<dbReference type="Pfam" id="PF15816">
    <property type="entry name" value="TMEM82"/>
    <property type="match status" value="1"/>
</dbReference>
<dbReference type="SUPFAM" id="SSF52540">
    <property type="entry name" value="P-loop containing nucleoside triphosphate hydrolases"/>
    <property type="match status" value="1"/>
</dbReference>
<proteinExistence type="inferred from homology"/>
<sequence length="529" mass="60133">MDGTTRIRLSHIQGVPFPEMVVKYWARVEKFQASKEDLLIATYPKAGTTWTQEVVDSILNEGDVEKCKRAPTQVRMPFLEMTSKDGLTSGITRLEVMDPPRVIKTHLPIQLVPRSFWDAGCKAIYMARNPKDTVVSYYHFDRMHLHQPEPGPWPHYLEKFMTGQLGWGSWYDHVKGYWKERHNKKILYIFYEDMQEDPVCEVTRIAEFLGRQLSKSTIENIVQMTTFSAMRENPMANYSSIPDSVFDRTVSDFMRKGQVGDWKNQFSAEEDAAFDEHYCKMMADCPIPIRIADPEKDIRQRNRLNGGLIEKIQFWVLTAVLSVVGSRVASLVVLEFSLRAISARITGGTDSIFDPLLLLLVQCQFSLGCALTCSLNFLHEGAPQGWLSLLLAVGLSWFLASRVSGIAAVSSINQHFLSTTEALRFWTPLTICYTLLVVYMNEDRRQPPGQQILNTVIVRLGGLLVLLITVGSWSDVFHVLICFIGEAACLFTSQDLLEAIYQHVTCVPKGPLKRPGNRGEQRKLERKLD</sequence>
<feature type="transmembrane region" description="Helical" evidence="2">
    <location>
        <begin position="423"/>
        <end position="440"/>
    </location>
</feature>
<evidence type="ECO:0000259" key="3">
    <source>
        <dbReference type="Pfam" id="PF00685"/>
    </source>
</evidence>
<evidence type="ECO:0000313" key="4">
    <source>
        <dbReference type="EMBL" id="KAI2649739.1"/>
    </source>
</evidence>
<evidence type="ECO:0000256" key="2">
    <source>
        <dbReference type="SAM" id="Phobius"/>
    </source>
</evidence>
<feature type="transmembrane region" description="Helical" evidence="2">
    <location>
        <begin position="314"/>
        <end position="336"/>
    </location>
</feature>
<dbReference type="InterPro" id="IPR000863">
    <property type="entry name" value="Sulfotransferase_dom"/>
</dbReference>
<dbReference type="PANTHER" id="PTHR35257">
    <property type="entry name" value="TRANSMEMBRANE PROTEIN 82"/>
    <property type="match status" value="1"/>
</dbReference>
<accession>A0ABQ8LH97</accession>
<dbReference type="Pfam" id="PF00685">
    <property type="entry name" value="Sulfotransfer_1"/>
    <property type="match status" value="1"/>
</dbReference>
<organism evidence="4 5">
    <name type="scientific">Labeo rohita</name>
    <name type="common">Indian major carp</name>
    <name type="synonym">Cyprinus rohita</name>
    <dbReference type="NCBI Taxonomy" id="84645"/>
    <lineage>
        <taxon>Eukaryota</taxon>
        <taxon>Metazoa</taxon>
        <taxon>Chordata</taxon>
        <taxon>Craniata</taxon>
        <taxon>Vertebrata</taxon>
        <taxon>Euteleostomi</taxon>
        <taxon>Actinopterygii</taxon>
        <taxon>Neopterygii</taxon>
        <taxon>Teleostei</taxon>
        <taxon>Ostariophysi</taxon>
        <taxon>Cypriniformes</taxon>
        <taxon>Cyprinidae</taxon>
        <taxon>Labeoninae</taxon>
        <taxon>Labeonini</taxon>
        <taxon>Labeo</taxon>
    </lineage>
</organism>
<evidence type="ECO:0000313" key="5">
    <source>
        <dbReference type="Proteomes" id="UP000830375"/>
    </source>
</evidence>
<dbReference type="InterPro" id="IPR027417">
    <property type="entry name" value="P-loop_NTPase"/>
</dbReference>
<dbReference type="EMBL" id="JACTAM010000023">
    <property type="protein sequence ID" value="KAI2649739.1"/>
    <property type="molecule type" value="Genomic_DNA"/>
</dbReference>
<keyword evidence="2" id="KW-0812">Transmembrane</keyword>
<reference evidence="4 5" key="1">
    <citation type="submission" date="2022-01" db="EMBL/GenBank/DDBJ databases">
        <title>A high-quality chromosome-level genome assembly of rohu carp, Labeo rohita.</title>
        <authorList>
            <person name="Arick M.A. II"/>
            <person name="Hsu C.-Y."/>
            <person name="Magbanua Z."/>
            <person name="Pechanova O."/>
            <person name="Grover C."/>
            <person name="Miller E."/>
            <person name="Thrash A."/>
            <person name="Ezzel L."/>
            <person name="Alam S."/>
            <person name="Benzie J."/>
            <person name="Hamilton M."/>
            <person name="Karsi A."/>
            <person name="Lawrence M.L."/>
            <person name="Peterson D.G."/>
        </authorList>
    </citation>
    <scope>NUCLEOTIDE SEQUENCE [LARGE SCALE GENOMIC DNA]</scope>
    <source>
        <strain evidence="5">BAU-BD-2019</strain>
        <tissue evidence="4">Blood</tissue>
    </source>
</reference>
<comment type="similarity">
    <text evidence="1">Belongs to the sulfotransferase 1 family.</text>
</comment>
<keyword evidence="1" id="KW-0808">Transferase</keyword>
<gene>
    <name evidence="4" type="ORF">H4Q32_015747</name>
</gene>
<dbReference type="Gene3D" id="3.40.50.300">
    <property type="entry name" value="P-loop containing nucleotide triphosphate hydrolases"/>
    <property type="match status" value="1"/>
</dbReference>
<dbReference type="InterPro" id="IPR031648">
    <property type="entry name" value="TMEM82"/>
</dbReference>
<name>A0ABQ8LH97_LABRO</name>
<keyword evidence="5" id="KW-1185">Reference proteome</keyword>
<feature type="domain" description="Sulfotransferase" evidence="3">
    <location>
        <begin position="36"/>
        <end position="285"/>
    </location>
</feature>
<keyword evidence="2" id="KW-1133">Transmembrane helix</keyword>
<feature type="transmembrane region" description="Helical" evidence="2">
    <location>
        <begin position="356"/>
        <end position="378"/>
    </location>
</feature>
<evidence type="ECO:0000256" key="1">
    <source>
        <dbReference type="RuleBase" id="RU361155"/>
    </source>
</evidence>
<feature type="transmembrane region" description="Helical" evidence="2">
    <location>
        <begin position="452"/>
        <end position="470"/>
    </location>
</feature>
<dbReference type="Proteomes" id="UP000830375">
    <property type="component" value="Unassembled WGS sequence"/>
</dbReference>
<feature type="transmembrane region" description="Helical" evidence="2">
    <location>
        <begin position="385"/>
        <end position="403"/>
    </location>
</feature>